<dbReference type="AlphaFoldDB" id="B9S6D4"/>
<proteinExistence type="predicted"/>
<name>B9S6D4_RICCO</name>
<evidence type="ECO:0000313" key="3">
    <source>
        <dbReference type="Proteomes" id="UP000008311"/>
    </source>
</evidence>
<sequence>MLWSSASSSNASHRQRKNEFPLVEDRDEPVLIMCRCAKEVRRRTSWMASNCDHFVWYDVEFSKRTKEVIQDFIDEVDRLKDINAEMGGGERRALYAESYRMQIRLEMEVKKLKMKANNLKKKKEGYLKTTTTCKKLLGGLET</sequence>
<gene>
    <name evidence="2" type="ORF">RCOM_0535500</name>
</gene>
<reference evidence="3" key="1">
    <citation type="journal article" date="2010" name="Nat. Biotechnol.">
        <title>Draft genome sequence of the oilseed species Ricinus communis.</title>
        <authorList>
            <person name="Chan A.P."/>
            <person name="Crabtree J."/>
            <person name="Zhao Q."/>
            <person name="Lorenzi H."/>
            <person name="Orvis J."/>
            <person name="Puiu D."/>
            <person name="Melake-Berhan A."/>
            <person name="Jones K.M."/>
            <person name="Redman J."/>
            <person name="Chen G."/>
            <person name="Cahoon E.B."/>
            <person name="Gedil M."/>
            <person name="Stanke M."/>
            <person name="Haas B.J."/>
            <person name="Wortman J.R."/>
            <person name="Fraser-Liggett C.M."/>
            <person name="Ravel J."/>
            <person name="Rabinowicz P.D."/>
        </authorList>
    </citation>
    <scope>NUCLEOTIDE SEQUENCE [LARGE SCALE GENOMIC DNA]</scope>
    <source>
        <strain evidence="3">cv. Hale</strain>
    </source>
</reference>
<evidence type="ECO:0000256" key="1">
    <source>
        <dbReference type="SAM" id="Coils"/>
    </source>
</evidence>
<evidence type="ECO:0000313" key="2">
    <source>
        <dbReference type="EMBL" id="EEF40824.1"/>
    </source>
</evidence>
<dbReference type="Proteomes" id="UP000008311">
    <property type="component" value="Unassembled WGS sequence"/>
</dbReference>
<dbReference type="EMBL" id="EQ973879">
    <property type="protein sequence ID" value="EEF40824.1"/>
    <property type="molecule type" value="Genomic_DNA"/>
</dbReference>
<keyword evidence="3" id="KW-1185">Reference proteome</keyword>
<feature type="coiled-coil region" evidence="1">
    <location>
        <begin position="102"/>
        <end position="129"/>
    </location>
</feature>
<accession>B9S6D4</accession>
<dbReference type="InParanoid" id="B9S6D4"/>
<organism evidence="2 3">
    <name type="scientific">Ricinus communis</name>
    <name type="common">Castor bean</name>
    <dbReference type="NCBI Taxonomy" id="3988"/>
    <lineage>
        <taxon>Eukaryota</taxon>
        <taxon>Viridiplantae</taxon>
        <taxon>Streptophyta</taxon>
        <taxon>Embryophyta</taxon>
        <taxon>Tracheophyta</taxon>
        <taxon>Spermatophyta</taxon>
        <taxon>Magnoliopsida</taxon>
        <taxon>eudicotyledons</taxon>
        <taxon>Gunneridae</taxon>
        <taxon>Pentapetalae</taxon>
        <taxon>rosids</taxon>
        <taxon>fabids</taxon>
        <taxon>Malpighiales</taxon>
        <taxon>Euphorbiaceae</taxon>
        <taxon>Acalyphoideae</taxon>
        <taxon>Acalypheae</taxon>
        <taxon>Ricinus</taxon>
    </lineage>
</organism>
<protein>
    <submittedName>
        <fullName evidence="2">Uncharacterized protein</fullName>
    </submittedName>
</protein>
<keyword evidence="1" id="KW-0175">Coiled coil</keyword>